<keyword evidence="1" id="KW-0472">Membrane</keyword>
<protein>
    <submittedName>
        <fullName evidence="2">DUF2232 domain-containing protein</fullName>
    </submittedName>
</protein>
<evidence type="ECO:0000313" key="2">
    <source>
        <dbReference type="EMBL" id="PLX62429.1"/>
    </source>
</evidence>
<reference evidence="2 3" key="1">
    <citation type="submission" date="2017-11" db="EMBL/GenBank/DDBJ databases">
        <title>Genome-resolved metagenomics identifies genetic mobility, metabolic interactions, and unexpected diversity in perchlorate-reducing communities.</title>
        <authorList>
            <person name="Barnum T.P."/>
            <person name="Figueroa I.A."/>
            <person name="Carlstrom C.I."/>
            <person name="Lucas L.N."/>
            <person name="Engelbrektson A.L."/>
            <person name="Coates J.D."/>
        </authorList>
    </citation>
    <scope>NUCLEOTIDE SEQUENCE [LARGE SCALE GENOMIC DNA]</scope>
    <source>
        <strain evidence="2">BM301</strain>
    </source>
</reference>
<keyword evidence="1" id="KW-1133">Transmembrane helix</keyword>
<organism evidence="2 3">
    <name type="scientific">Sedimenticola selenatireducens</name>
    <dbReference type="NCBI Taxonomy" id="191960"/>
    <lineage>
        <taxon>Bacteria</taxon>
        <taxon>Pseudomonadati</taxon>
        <taxon>Pseudomonadota</taxon>
        <taxon>Gammaproteobacteria</taxon>
        <taxon>Chromatiales</taxon>
        <taxon>Sedimenticolaceae</taxon>
        <taxon>Sedimenticola</taxon>
    </lineage>
</organism>
<feature type="transmembrane region" description="Helical" evidence="1">
    <location>
        <begin position="265"/>
        <end position="287"/>
    </location>
</feature>
<feature type="transmembrane region" description="Helical" evidence="1">
    <location>
        <begin position="102"/>
        <end position="121"/>
    </location>
</feature>
<evidence type="ECO:0000256" key="1">
    <source>
        <dbReference type="SAM" id="Phobius"/>
    </source>
</evidence>
<comment type="caution">
    <text evidence="2">The sequence shown here is derived from an EMBL/GenBank/DDBJ whole genome shotgun (WGS) entry which is preliminary data.</text>
</comment>
<sequence length="306" mass="32209">MLVLASFVMRGGPQAVMLTILLAALSLLIPPASILSTSVVALVTLRKGTVPGALILGLATAISGGIALLALGGVNLAIGFLILMWLPVWLLAVLLRSSRSLALAIVGAMVLGFVMLGGQFMQSADPVAEWTALLGPFVESLADAQLVEGSQQATLVALMASWMPGIVAAGFFLQLTVSLLLARWWQALLYNPGGFRTEFHQLRLPRVLSIALLLAVLPMLMQSGTEVTVAEYALILLVVAWFIQGLALAHGIVGKLGSSSGWLIGIYLLLLFALPHTVIVLAMVGIADAWFDFRARLGPRGPGQAS</sequence>
<keyword evidence="1" id="KW-0812">Transmembrane</keyword>
<feature type="transmembrane region" description="Helical" evidence="1">
    <location>
        <begin position="232"/>
        <end position="253"/>
    </location>
</feature>
<accession>A0A2N6CYJ9</accession>
<dbReference type="Proteomes" id="UP000235015">
    <property type="component" value="Unassembled WGS sequence"/>
</dbReference>
<dbReference type="AlphaFoldDB" id="A0A2N6CYJ9"/>
<feature type="transmembrane region" description="Helical" evidence="1">
    <location>
        <begin position="162"/>
        <end position="182"/>
    </location>
</feature>
<proteinExistence type="predicted"/>
<evidence type="ECO:0000313" key="3">
    <source>
        <dbReference type="Proteomes" id="UP000235015"/>
    </source>
</evidence>
<dbReference type="RefSeq" id="WP_273438358.1">
    <property type="nucleotide sequence ID" value="NZ_PKUN01000005.1"/>
</dbReference>
<feature type="transmembrane region" description="Helical" evidence="1">
    <location>
        <begin position="20"/>
        <end position="45"/>
    </location>
</feature>
<name>A0A2N6CYJ9_9GAMM</name>
<dbReference type="EMBL" id="PKUN01000005">
    <property type="protein sequence ID" value="PLX62429.1"/>
    <property type="molecule type" value="Genomic_DNA"/>
</dbReference>
<feature type="transmembrane region" description="Helical" evidence="1">
    <location>
        <begin position="77"/>
        <end position="95"/>
    </location>
</feature>
<feature type="transmembrane region" description="Helical" evidence="1">
    <location>
        <begin position="203"/>
        <end position="220"/>
    </location>
</feature>
<gene>
    <name evidence="2" type="ORF">C0630_06220</name>
</gene>
<feature type="transmembrane region" description="Helical" evidence="1">
    <location>
        <begin position="52"/>
        <end position="71"/>
    </location>
</feature>
<dbReference type="STRING" id="1111735.GCA_000428045_01032"/>